<keyword evidence="2" id="KW-0732">Signal</keyword>
<evidence type="ECO:0000256" key="1">
    <source>
        <dbReference type="ARBA" id="ARBA00008455"/>
    </source>
</evidence>
<organism evidence="6">
    <name type="scientific">Oryza sativa subsp. japonica</name>
    <name type="common">Rice</name>
    <dbReference type="NCBI Taxonomy" id="39947"/>
    <lineage>
        <taxon>Eukaryota</taxon>
        <taxon>Viridiplantae</taxon>
        <taxon>Streptophyta</taxon>
        <taxon>Embryophyta</taxon>
        <taxon>Tracheophyta</taxon>
        <taxon>Spermatophyta</taxon>
        <taxon>Magnoliopsida</taxon>
        <taxon>Liliopsida</taxon>
        <taxon>Poales</taxon>
        <taxon>Poaceae</taxon>
        <taxon>BOP clade</taxon>
        <taxon>Oryzoideae</taxon>
        <taxon>Oryzeae</taxon>
        <taxon>Oryzinae</taxon>
        <taxon>Oryza</taxon>
        <taxon>Oryza sativa</taxon>
    </lineage>
</organism>
<dbReference type="Gene3D" id="3.90.70.10">
    <property type="entry name" value="Cysteine proteinases"/>
    <property type="match status" value="1"/>
</dbReference>
<dbReference type="AlphaFoldDB" id="A0A7D0I153"/>
<evidence type="ECO:0000259" key="5">
    <source>
        <dbReference type="SMART" id="SM00848"/>
    </source>
</evidence>
<dbReference type="SMART" id="SM00645">
    <property type="entry name" value="Pept_C1"/>
    <property type="match status" value="1"/>
</dbReference>
<evidence type="ECO:0000259" key="4">
    <source>
        <dbReference type="SMART" id="SM00645"/>
    </source>
</evidence>
<dbReference type="InterPro" id="IPR000668">
    <property type="entry name" value="Peptidase_C1A_C"/>
</dbReference>
<dbReference type="PROSITE" id="PS00139">
    <property type="entry name" value="THIOL_PROTEASE_CYS"/>
    <property type="match status" value="1"/>
</dbReference>
<dbReference type="PRINTS" id="PR00705">
    <property type="entry name" value="PAPAIN"/>
</dbReference>
<dbReference type="CDD" id="cd02248">
    <property type="entry name" value="Peptidase_C1A"/>
    <property type="match status" value="1"/>
</dbReference>
<dbReference type="InterPro" id="IPR038765">
    <property type="entry name" value="Papain-like_cys_pep_sf"/>
</dbReference>
<dbReference type="SUPFAM" id="SSF54001">
    <property type="entry name" value="Cysteine proteinases"/>
    <property type="match status" value="1"/>
</dbReference>
<sequence>MWEAWKVQHKKTYRAAEEAMRFGIFIENVKKINRLNAENTDVKFAINKFADLTAYEFKTQQAGCGFVEKNRNFIAQHTAPVRSVGALPDAVDWRNKGAVTPVKDQGQCGSCWTFSTTGVLEGFYFINNGKLLSFSEQQIVDCDTDQDEGCNGGWPYLAVEYAAKNGLEQESDYPYTAEDGDCQYSKDKAVKVAGGYQFVTANSTDSLKSALVNGPVSVAIEADQDVFQFYSKGVISAGCGAELDHAVLAVGYQKVGVLEAFIVKNSWGASWGQDGYVYISTINKLNKNQGACGILAQPVIPTA</sequence>
<reference evidence="6" key="1">
    <citation type="submission" date="2019-06" db="EMBL/GenBank/DDBJ databases">
        <title>Structural analysis of germinating seed stage genes in Oryza sativa L.</title>
        <authorList>
            <person name="Yoon U.-H."/>
        </authorList>
    </citation>
    <scope>NUCLEOTIDE SEQUENCE</scope>
    <source>
        <tissue evidence="6">Germinating stage seed</tissue>
    </source>
</reference>
<dbReference type="InterPro" id="IPR039417">
    <property type="entry name" value="Peptidase_C1A_papain-like"/>
</dbReference>
<feature type="domain" description="Peptidase C1A papain C-terminal" evidence="4">
    <location>
        <begin position="87"/>
        <end position="302"/>
    </location>
</feature>
<dbReference type="PANTHER" id="PTHR12411">
    <property type="entry name" value="CYSTEINE PROTEASE FAMILY C1-RELATED"/>
    <property type="match status" value="1"/>
</dbReference>
<protein>
    <submittedName>
        <fullName evidence="6">Uncharacterized protein</fullName>
    </submittedName>
</protein>
<dbReference type="Pfam" id="PF00112">
    <property type="entry name" value="Peptidase_C1"/>
    <property type="match status" value="1"/>
</dbReference>
<accession>A0A7D0I153</accession>
<dbReference type="InterPro" id="IPR013128">
    <property type="entry name" value="Peptidase_C1A"/>
</dbReference>
<evidence type="ECO:0000256" key="3">
    <source>
        <dbReference type="ARBA" id="ARBA00023157"/>
    </source>
</evidence>
<dbReference type="InterPro" id="IPR013201">
    <property type="entry name" value="Prot_inhib_I29"/>
</dbReference>
<evidence type="ECO:0000256" key="2">
    <source>
        <dbReference type="ARBA" id="ARBA00022729"/>
    </source>
</evidence>
<dbReference type="GO" id="GO:0008234">
    <property type="term" value="F:cysteine-type peptidase activity"/>
    <property type="evidence" value="ECO:0007669"/>
    <property type="project" value="InterPro"/>
</dbReference>
<dbReference type="SMART" id="SM00848">
    <property type="entry name" value="Inhibitor_I29"/>
    <property type="match status" value="1"/>
</dbReference>
<dbReference type="GO" id="GO:0006508">
    <property type="term" value="P:proteolysis"/>
    <property type="evidence" value="ECO:0007669"/>
    <property type="project" value="InterPro"/>
</dbReference>
<evidence type="ECO:0000313" key="6">
    <source>
        <dbReference type="EMBL" id="QDX19557.1"/>
    </source>
</evidence>
<comment type="similarity">
    <text evidence="1">Belongs to the peptidase C1 family.</text>
</comment>
<dbReference type="InterPro" id="IPR000169">
    <property type="entry name" value="Pept_cys_AS"/>
</dbReference>
<proteinExistence type="evidence at transcript level"/>
<feature type="domain" description="Cathepsin propeptide inhibitor" evidence="5">
    <location>
        <begin position="2"/>
        <end position="57"/>
    </location>
</feature>
<keyword evidence="3" id="KW-1015">Disulfide bond</keyword>
<name>A0A7D0I153_ORYSJ</name>
<dbReference type="Pfam" id="PF08246">
    <property type="entry name" value="Inhibitor_I29"/>
    <property type="match status" value="1"/>
</dbReference>
<dbReference type="FunFam" id="3.90.70.10:FF:000332">
    <property type="entry name" value="Cathepsin L1"/>
    <property type="match status" value="1"/>
</dbReference>
<dbReference type="EMBL" id="MN058765">
    <property type="protein sequence ID" value="QDX19557.1"/>
    <property type="molecule type" value="mRNA"/>
</dbReference>